<dbReference type="OrthoDB" id="10423386at2759"/>
<reference evidence="2 3" key="1">
    <citation type="journal article" date="2018" name="Nat. Ecol. Evol.">
        <title>Pezizomycetes genomes reveal the molecular basis of ectomycorrhizal truffle lifestyle.</title>
        <authorList>
            <person name="Murat C."/>
            <person name="Payen T."/>
            <person name="Noel B."/>
            <person name="Kuo A."/>
            <person name="Morin E."/>
            <person name="Chen J."/>
            <person name="Kohler A."/>
            <person name="Krizsan K."/>
            <person name="Balestrini R."/>
            <person name="Da Silva C."/>
            <person name="Montanini B."/>
            <person name="Hainaut M."/>
            <person name="Levati E."/>
            <person name="Barry K.W."/>
            <person name="Belfiori B."/>
            <person name="Cichocki N."/>
            <person name="Clum A."/>
            <person name="Dockter R.B."/>
            <person name="Fauchery L."/>
            <person name="Guy J."/>
            <person name="Iotti M."/>
            <person name="Le Tacon F."/>
            <person name="Lindquist E.A."/>
            <person name="Lipzen A."/>
            <person name="Malagnac F."/>
            <person name="Mello A."/>
            <person name="Molinier V."/>
            <person name="Miyauchi S."/>
            <person name="Poulain J."/>
            <person name="Riccioni C."/>
            <person name="Rubini A."/>
            <person name="Sitrit Y."/>
            <person name="Splivallo R."/>
            <person name="Traeger S."/>
            <person name="Wang M."/>
            <person name="Zifcakova L."/>
            <person name="Wipf D."/>
            <person name="Zambonelli A."/>
            <person name="Paolocci F."/>
            <person name="Nowrousian M."/>
            <person name="Ottonello S."/>
            <person name="Baldrian P."/>
            <person name="Spatafora J.W."/>
            <person name="Henrissat B."/>
            <person name="Nagy L.G."/>
            <person name="Aury J.M."/>
            <person name="Wincker P."/>
            <person name="Grigoriev I.V."/>
            <person name="Bonfante P."/>
            <person name="Martin F.M."/>
        </authorList>
    </citation>
    <scope>NUCLEOTIDE SEQUENCE [LARGE SCALE GENOMIC DNA]</scope>
    <source>
        <strain evidence="2 3">CCBAS932</strain>
    </source>
</reference>
<gene>
    <name evidence="2" type="ORF">P167DRAFT_25370</name>
</gene>
<feature type="compositionally biased region" description="Basic residues" evidence="1">
    <location>
        <begin position="225"/>
        <end position="236"/>
    </location>
</feature>
<feature type="region of interest" description="Disordered" evidence="1">
    <location>
        <begin position="88"/>
        <end position="116"/>
    </location>
</feature>
<feature type="region of interest" description="Disordered" evidence="1">
    <location>
        <begin position="207"/>
        <end position="250"/>
    </location>
</feature>
<feature type="compositionally biased region" description="Low complexity" evidence="1">
    <location>
        <begin position="240"/>
        <end position="250"/>
    </location>
</feature>
<evidence type="ECO:0000313" key="2">
    <source>
        <dbReference type="EMBL" id="RPB06880.1"/>
    </source>
</evidence>
<protein>
    <submittedName>
        <fullName evidence="2">Uncharacterized protein</fullName>
    </submittedName>
</protein>
<name>A0A3N4K8M9_9PEZI</name>
<evidence type="ECO:0000313" key="3">
    <source>
        <dbReference type="Proteomes" id="UP000277580"/>
    </source>
</evidence>
<dbReference type="Proteomes" id="UP000277580">
    <property type="component" value="Unassembled WGS sequence"/>
</dbReference>
<dbReference type="EMBL" id="ML119211">
    <property type="protein sequence ID" value="RPB06880.1"/>
    <property type="molecule type" value="Genomic_DNA"/>
</dbReference>
<sequence>MEIKWLLEHPGCGPEEVDDGEEQGTGGECSLANSRMIRAIGRALEINLARLDELESTLNLMHEYTSTLEGKITEARVERVSMKMVLKDLKGHDADQMDSESDKEESGDCRGDSAGGERIVAKRKAGEVLISSGGERHKAGCFESDSGVSSAVPINVEPDDAHIPPDEDMKDRGLLDGSSEIKAEHQSEGDIIMGGAAVKTVNQGASEFVDGNVDGKEASQPQPTKQKRSKTKHNPRNRGGESSKASGAAAALLAEKVARVRDRWAYEAGVEHSTFSSMRRDGAAE</sequence>
<proteinExistence type="predicted"/>
<accession>A0A3N4K8M9</accession>
<keyword evidence="3" id="KW-1185">Reference proteome</keyword>
<organism evidence="2 3">
    <name type="scientific">Morchella conica CCBAS932</name>
    <dbReference type="NCBI Taxonomy" id="1392247"/>
    <lineage>
        <taxon>Eukaryota</taxon>
        <taxon>Fungi</taxon>
        <taxon>Dikarya</taxon>
        <taxon>Ascomycota</taxon>
        <taxon>Pezizomycotina</taxon>
        <taxon>Pezizomycetes</taxon>
        <taxon>Pezizales</taxon>
        <taxon>Morchellaceae</taxon>
        <taxon>Morchella</taxon>
    </lineage>
</organism>
<dbReference type="InParanoid" id="A0A3N4K8M9"/>
<dbReference type="AlphaFoldDB" id="A0A3N4K8M9"/>
<evidence type="ECO:0000256" key="1">
    <source>
        <dbReference type="SAM" id="MobiDB-lite"/>
    </source>
</evidence>